<accession>A0A1H9GEZ0</accession>
<evidence type="ECO:0000313" key="1">
    <source>
        <dbReference type="EMBL" id="SEQ48695.1"/>
    </source>
</evidence>
<sequence length="89" mass="9870">MDKKTKEKLAKTIKICQALLNDEPLDLCDGEIDCIPRYLDIKSPSSAKKQGLVLKRGAKPIGEYSWQLPAGGRAYGKLYLGARFKSKEA</sequence>
<organism evidence="1 2">
    <name type="scientific">Amphritea atlantica</name>
    <dbReference type="NCBI Taxonomy" id="355243"/>
    <lineage>
        <taxon>Bacteria</taxon>
        <taxon>Pseudomonadati</taxon>
        <taxon>Pseudomonadota</taxon>
        <taxon>Gammaproteobacteria</taxon>
        <taxon>Oceanospirillales</taxon>
        <taxon>Oceanospirillaceae</taxon>
        <taxon>Amphritea</taxon>
    </lineage>
</organism>
<dbReference type="STRING" id="355243.SAMN03080615_01645"/>
<gene>
    <name evidence="1" type="ORF">SAMN03080615_01645</name>
</gene>
<dbReference type="OrthoDB" id="7067300at2"/>
<dbReference type="AlphaFoldDB" id="A0A1H9GEZ0"/>
<proteinExistence type="predicted"/>
<name>A0A1H9GEZ0_9GAMM</name>
<protein>
    <submittedName>
        <fullName evidence="1">Uncharacterized protein</fullName>
    </submittedName>
</protein>
<keyword evidence="2" id="KW-1185">Reference proteome</keyword>
<dbReference type="Proteomes" id="UP000198749">
    <property type="component" value="Unassembled WGS sequence"/>
</dbReference>
<evidence type="ECO:0000313" key="2">
    <source>
        <dbReference type="Proteomes" id="UP000198749"/>
    </source>
</evidence>
<reference evidence="2" key="1">
    <citation type="submission" date="2016-10" db="EMBL/GenBank/DDBJ databases">
        <authorList>
            <person name="Varghese N."/>
            <person name="Submissions S."/>
        </authorList>
    </citation>
    <scope>NUCLEOTIDE SEQUENCE [LARGE SCALE GENOMIC DNA]</scope>
    <source>
        <strain evidence="2">DSM 18887</strain>
    </source>
</reference>
<dbReference type="EMBL" id="FOGB01000004">
    <property type="protein sequence ID" value="SEQ48695.1"/>
    <property type="molecule type" value="Genomic_DNA"/>
</dbReference>
<dbReference type="RefSeq" id="WP_091356467.1">
    <property type="nucleotide sequence ID" value="NZ_AP025284.1"/>
</dbReference>